<evidence type="ECO:0000313" key="2">
    <source>
        <dbReference type="Proteomes" id="UP000265520"/>
    </source>
</evidence>
<keyword evidence="1" id="KW-0346">Stress response</keyword>
<comment type="caution">
    <text evidence="1">The sequence shown here is derived from an EMBL/GenBank/DDBJ whole genome shotgun (WGS) entry which is preliminary data.</text>
</comment>
<name>A0A392QQ78_9FABA</name>
<reference evidence="1 2" key="1">
    <citation type="journal article" date="2018" name="Front. Plant Sci.">
        <title>Red Clover (Trifolium pratense) and Zigzag Clover (T. medium) - A Picture of Genomic Similarities and Differences.</title>
        <authorList>
            <person name="Dluhosova J."/>
            <person name="Istvanek J."/>
            <person name="Nedelnik J."/>
            <person name="Repkova J."/>
        </authorList>
    </citation>
    <scope>NUCLEOTIDE SEQUENCE [LARGE SCALE GENOMIC DNA]</scope>
    <source>
        <strain evidence="2">cv. 10/8</strain>
        <tissue evidence="1">Leaf</tissue>
    </source>
</reference>
<keyword evidence="2" id="KW-1185">Reference proteome</keyword>
<evidence type="ECO:0000313" key="1">
    <source>
        <dbReference type="EMBL" id="MCI26398.1"/>
    </source>
</evidence>
<organism evidence="1 2">
    <name type="scientific">Trifolium medium</name>
    <dbReference type="NCBI Taxonomy" id="97028"/>
    <lineage>
        <taxon>Eukaryota</taxon>
        <taxon>Viridiplantae</taxon>
        <taxon>Streptophyta</taxon>
        <taxon>Embryophyta</taxon>
        <taxon>Tracheophyta</taxon>
        <taxon>Spermatophyta</taxon>
        <taxon>Magnoliopsida</taxon>
        <taxon>eudicotyledons</taxon>
        <taxon>Gunneridae</taxon>
        <taxon>Pentapetalae</taxon>
        <taxon>rosids</taxon>
        <taxon>fabids</taxon>
        <taxon>Fabales</taxon>
        <taxon>Fabaceae</taxon>
        <taxon>Papilionoideae</taxon>
        <taxon>50 kb inversion clade</taxon>
        <taxon>NPAAA clade</taxon>
        <taxon>Hologalegina</taxon>
        <taxon>IRL clade</taxon>
        <taxon>Trifolieae</taxon>
        <taxon>Trifolium</taxon>
    </lineage>
</organism>
<feature type="non-terminal residue" evidence="1">
    <location>
        <position position="31"/>
    </location>
</feature>
<dbReference type="Proteomes" id="UP000265520">
    <property type="component" value="Unassembled WGS sequence"/>
</dbReference>
<proteinExistence type="predicted"/>
<dbReference type="EMBL" id="LXQA010153030">
    <property type="protein sequence ID" value="MCI26398.1"/>
    <property type="molecule type" value="Genomic_DNA"/>
</dbReference>
<sequence>MDDKIKLKQEQEDFKAELKVMREAALWRRSQ</sequence>
<accession>A0A392QQ78</accession>
<dbReference type="AlphaFoldDB" id="A0A392QQ78"/>
<protein>
    <submittedName>
        <fullName evidence="1">DnaJ heat shock amino-terminal domain protein</fullName>
    </submittedName>
</protein>